<feature type="domain" description="AB hydrolase-1" evidence="2">
    <location>
        <begin position="78"/>
        <end position="177"/>
    </location>
</feature>
<accession>A0A841HX39</accession>
<keyword evidence="1" id="KW-0472">Membrane</keyword>
<keyword evidence="4" id="KW-1185">Reference proteome</keyword>
<organism evidence="3 4">
    <name type="scientific">Povalibacter uvarum</name>
    <dbReference type="NCBI Taxonomy" id="732238"/>
    <lineage>
        <taxon>Bacteria</taxon>
        <taxon>Pseudomonadati</taxon>
        <taxon>Pseudomonadota</taxon>
        <taxon>Gammaproteobacteria</taxon>
        <taxon>Steroidobacterales</taxon>
        <taxon>Steroidobacteraceae</taxon>
        <taxon>Povalibacter</taxon>
    </lineage>
</organism>
<dbReference type="Proteomes" id="UP000588068">
    <property type="component" value="Unassembled WGS sequence"/>
</dbReference>
<evidence type="ECO:0000256" key="1">
    <source>
        <dbReference type="SAM" id="Phobius"/>
    </source>
</evidence>
<dbReference type="SUPFAM" id="SSF53474">
    <property type="entry name" value="alpha/beta-Hydrolases"/>
    <property type="match status" value="1"/>
</dbReference>
<dbReference type="Gene3D" id="3.40.50.1820">
    <property type="entry name" value="alpha/beta hydrolase"/>
    <property type="match status" value="1"/>
</dbReference>
<protein>
    <recommendedName>
        <fullName evidence="2">AB hydrolase-1 domain-containing protein</fullName>
    </recommendedName>
</protein>
<dbReference type="PANTHER" id="PTHR12277:SF81">
    <property type="entry name" value="PROTEIN ABHD13"/>
    <property type="match status" value="1"/>
</dbReference>
<dbReference type="AlphaFoldDB" id="A0A841HX39"/>
<reference evidence="3 4" key="1">
    <citation type="submission" date="2020-08" db="EMBL/GenBank/DDBJ databases">
        <title>Genomic Encyclopedia of Type Strains, Phase IV (KMG-IV): sequencing the most valuable type-strain genomes for metagenomic binning, comparative biology and taxonomic classification.</title>
        <authorList>
            <person name="Goeker M."/>
        </authorList>
    </citation>
    <scope>NUCLEOTIDE SEQUENCE [LARGE SCALE GENOMIC DNA]</scope>
    <source>
        <strain evidence="3 4">DSM 26723</strain>
    </source>
</reference>
<keyword evidence="1" id="KW-0812">Transmembrane</keyword>
<evidence type="ECO:0000313" key="4">
    <source>
        <dbReference type="Proteomes" id="UP000588068"/>
    </source>
</evidence>
<feature type="transmembrane region" description="Helical" evidence="1">
    <location>
        <begin position="7"/>
        <end position="28"/>
    </location>
</feature>
<dbReference type="Pfam" id="PF00561">
    <property type="entry name" value="Abhydrolase_1"/>
    <property type="match status" value="1"/>
</dbReference>
<dbReference type="InterPro" id="IPR029058">
    <property type="entry name" value="AB_hydrolase_fold"/>
</dbReference>
<evidence type="ECO:0000259" key="2">
    <source>
        <dbReference type="Pfam" id="PF00561"/>
    </source>
</evidence>
<keyword evidence="1" id="KW-1133">Transmembrane helix</keyword>
<sequence length="270" mass="29758">MRSFLTFSLNALAIAATVYILFCALLYWRQEASIFYPGPNDRALKDQWSANRIEIPVSGATLEGWWTDNPRAATPAVILYFGGNAEDVLYTASTARFLEARRLLVVNYRGYGGSSGRPGQKELYDDALAIYDWMIREGTDPKHIVVMGRSLGSGVATMLAANRPVAGAILITPFDSLADVAAGHYPIFPVRLLLRHPFPSGEWARQISRPALIIAASHDFIVPAKHAQRLAEQWAGPKDIRILQGVGHNDVDANADYYPLINQFLSSVAQ</sequence>
<comment type="caution">
    <text evidence="3">The sequence shown here is derived from an EMBL/GenBank/DDBJ whole genome shotgun (WGS) entry which is preliminary data.</text>
</comment>
<dbReference type="InterPro" id="IPR000073">
    <property type="entry name" value="AB_hydrolase_1"/>
</dbReference>
<evidence type="ECO:0000313" key="3">
    <source>
        <dbReference type="EMBL" id="MBB6096522.1"/>
    </source>
</evidence>
<dbReference type="RefSeq" id="WP_184335911.1">
    <property type="nucleotide sequence ID" value="NZ_JACHHZ010000008.1"/>
</dbReference>
<dbReference type="PANTHER" id="PTHR12277">
    <property type="entry name" value="ALPHA/BETA HYDROLASE DOMAIN-CONTAINING PROTEIN"/>
    <property type="match status" value="1"/>
</dbReference>
<proteinExistence type="predicted"/>
<gene>
    <name evidence="3" type="ORF">HNQ60_005444</name>
</gene>
<name>A0A841HX39_9GAMM</name>
<dbReference type="EMBL" id="JACHHZ010000008">
    <property type="protein sequence ID" value="MBB6096522.1"/>
    <property type="molecule type" value="Genomic_DNA"/>
</dbReference>